<evidence type="ECO:0000313" key="2">
    <source>
        <dbReference type="EMBL" id="KAJ7323342.1"/>
    </source>
</evidence>
<keyword evidence="3" id="KW-1185">Reference proteome</keyword>
<organism evidence="2 3">
    <name type="scientific">Mycena albidolilacea</name>
    <dbReference type="NCBI Taxonomy" id="1033008"/>
    <lineage>
        <taxon>Eukaryota</taxon>
        <taxon>Fungi</taxon>
        <taxon>Dikarya</taxon>
        <taxon>Basidiomycota</taxon>
        <taxon>Agaricomycotina</taxon>
        <taxon>Agaricomycetes</taxon>
        <taxon>Agaricomycetidae</taxon>
        <taxon>Agaricales</taxon>
        <taxon>Marasmiineae</taxon>
        <taxon>Mycenaceae</taxon>
        <taxon>Mycena</taxon>
    </lineage>
</organism>
<proteinExistence type="predicted"/>
<accession>A0AAD7EHB6</accession>
<dbReference type="AlphaFoldDB" id="A0AAD7EHB6"/>
<feature type="compositionally biased region" description="Basic and acidic residues" evidence="1">
    <location>
        <begin position="150"/>
        <end position="159"/>
    </location>
</feature>
<reference evidence="2" key="1">
    <citation type="submission" date="2023-03" db="EMBL/GenBank/DDBJ databases">
        <title>Massive genome expansion in bonnet fungi (Mycena s.s.) driven by repeated elements and novel gene families across ecological guilds.</title>
        <authorList>
            <consortium name="Lawrence Berkeley National Laboratory"/>
            <person name="Harder C.B."/>
            <person name="Miyauchi S."/>
            <person name="Viragh M."/>
            <person name="Kuo A."/>
            <person name="Thoen E."/>
            <person name="Andreopoulos B."/>
            <person name="Lu D."/>
            <person name="Skrede I."/>
            <person name="Drula E."/>
            <person name="Henrissat B."/>
            <person name="Morin E."/>
            <person name="Kohler A."/>
            <person name="Barry K."/>
            <person name="LaButti K."/>
            <person name="Morin E."/>
            <person name="Salamov A."/>
            <person name="Lipzen A."/>
            <person name="Mereny Z."/>
            <person name="Hegedus B."/>
            <person name="Baldrian P."/>
            <person name="Stursova M."/>
            <person name="Weitz H."/>
            <person name="Taylor A."/>
            <person name="Grigoriev I.V."/>
            <person name="Nagy L.G."/>
            <person name="Martin F."/>
            <person name="Kauserud H."/>
        </authorList>
    </citation>
    <scope>NUCLEOTIDE SEQUENCE</scope>
    <source>
        <strain evidence="2">CBHHK002</strain>
    </source>
</reference>
<feature type="region of interest" description="Disordered" evidence="1">
    <location>
        <begin position="73"/>
        <end position="185"/>
    </location>
</feature>
<dbReference type="EMBL" id="JARIHO010000047">
    <property type="protein sequence ID" value="KAJ7323342.1"/>
    <property type="molecule type" value="Genomic_DNA"/>
</dbReference>
<evidence type="ECO:0000256" key="1">
    <source>
        <dbReference type="SAM" id="MobiDB-lite"/>
    </source>
</evidence>
<evidence type="ECO:0000313" key="3">
    <source>
        <dbReference type="Proteomes" id="UP001218218"/>
    </source>
</evidence>
<sequence>MDRNSLSSTCEENVASAEGLVASNSHIDVEWANPSVTDDTSPVFNAKEGSSVFEDSGEAVGDEGGSGYAECANPDEQVGSSGVTRVPDGNSLSRTHEENVDNNRGLVVSSEQPSMHSDPDQATPRIISSITPDIRAPENEVADVVDSQVDVERENRSVPEDASPASNATEGTSKKRPRSNSALNTGTWTSKHLFASAEKSSGSKYKKRTKLSTRLLICAVFDEVFRQGSSVKLTVDSTAHPLEPPEKAERQALPWRSLPSCTAMSAFIITADSVATPRLSVTHGGAARQAGLNAVHGSYQG</sequence>
<gene>
    <name evidence="2" type="ORF">DFH08DRAFT_817915</name>
</gene>
<dbReference type="Proteomes" id="UP001218218">
    <property type="component" value="Unassembled WGS sequence"/>
</dbReference>
<protein>
    <submittedName>
        <fullName evidence="2">Uncharacterized protein</fullName>
    </submittedName>
</protein>
<name>A0AAD7EHB6_9AGAR</name>
<comment type="caution">
    <text evidence="2">The sequence shown here is derived from an EMBL/GenBank/DDBJ whole genome shotgun (WGS) entry which is preliminary data.</text>
</comment>